<dbReference type="Proteomes" id="UP000027466">
    <property type="component" value="Unassembled WGS sequence"/>
</dbReference>
<accession>A0A069PC85</accession>
<organism evidence="2 3">
    <name type="scientific">Caballeronia glathei</name>
    <dbReference type="NCBI Taxonomy" id="60547"/>
    <lineage>
        <taxon>Bacteria</taxon>
        <taxon>Pseudomonadati</taxon>
        <taxon>Pseudomonadota</taxon>
        <taxon>Betaproteobacteria</taxon>
        <taxon>Burkholderiales</taxon>
        <taxon>Burkholderiaceae</taxon>
        <taxon>Caballeronia</taxon>
    </lineage>
</organism>
<protein>
    <submittedName>
        <fullName evidence="2">Uncharacterized protein</fullName>
    </submittedName>
</protein>
<evidence type="ECO:0000256" key="1">
    <source>
        <dbReference type="SAM" id="MobiDB-lite"/>
    </source>
</evidence>
<proteinExistence type="predicted"/>
<feature type="region of interest" description="Disordered" evidence="1">
    <location>
        <begin position="93"/>
        <end position="123"/>
    </location>
</feature>
<evidence type="ECO:0000313" key="2">
    <source>
        <dbReference type="EMBL" id="KDR38288.1"/>
    </source>
</evidence>
<evidence type="ECO:0000313" key="3">
    <source>
        <dbReference type="Proteomes" id="UP000027466"/>
    </source>
</evidence>
<comment type="caution">
    <text evidence="2">The sequence shown here is derived from an EMBL/GenBank/DDBJ whole genome shotgun (WGS) entry which is preliminary data.</text>
</comment>
<name>A0A069PC85_9BURK</name>
<sequence length="123" mass="14661">MTISPELAEELRRMALIKADQRRQKAIWQELRELRAKLRPIDRAWSDTRLALKQYEWDYTHVVPQLQEREDQLLDEMRPFLRQIDTLEKEARRLDRNIRKAQQARQRTPAGPAGSSTRTPASR</sequence>
<dbReference type="RefSeq" id="WP_063741161.1">
    <property type="nucleotide sequence ID" value="NZ_CADFFX010000013.1"/>
</dbReference>
<feature type="compositionally biased region" description="Polar residues" evidence="1">
    <location>
        <begin position="114"/>
        <end position="123"/>
    </location>
</feature>
<gene>
    <name evidence="2" type="ORF">BG61_41660</name>
</gene>
<dbReference type="EMBL" id="JFHC01000097">
    <property type="protein sequence ID" value="KDR38288.1"/>
    <property type="molecule type" value="Genomic_DNA"/>
</dbReference>
<dbReference type="AlphaFoldDB" id="A0A069PC85"/>
<keyword evidence="3" id="KW-1185">Reference proteome</keyword>
<reference evidence="2 3" key="1">
    <citation type="submission" date="2014-03" db="EMBL/GenBank/DDBJ databases">
        <title>Draft Genome Sequences of Four Burkholderia Strains.</title>
        <authorList>
            <person name="Liu X.Y."/>
            <person name="Li C.X."/>
            <person name="Xu J.H."/>
        </authorList>
    </citation>
    <scope>NUCLEOTIDE SEQUENCE [LARGE SCALE GENOMIC DNA]</scope>
    <source>
        <strain evidence="2 3">DSM 50014</strain>
    </source>
</reference>